<dbReference type="Gene3D" id="2.30.40.10">
    <property type="entry name" value="Urease, subunit C, domain 1"/>
    <property type="match status" value="1"/>
</dbReference>
<dbReference type="GO" id="GO:0016810">
    <property type="term" value="F:hydrolase activity, acting on carbon-nitrogen (but not peptide) bonds"/>
    <property type="evidence" value="ECO:0007669"/>
    <property type="project" value="InterPro"/>
</dbReference>
<accession>W1XQZ7</accession>
<dbReference type="Pfam" id="PF07969">
    <property type="entry name" value="Amidohydro_3"/>
    <property type="match status" value="1"/>
</dbReference>
<feature type="non-terminal residue" evidence="3">
    <location>
        <position position="1"/>
    </location>
</feature>
<dbReference type="InterPro" id="IPR013108">
    <property type="entry name" value="Amidohydro_3"/>
</dbReference>
<reference evidence="3" key="1">
    <citation type="submission" date="2013-12" db="EMBL/GenBank/DDBJ databases">
        <title>A Varibaculum cambriense genome reconstructed from a premature infant gut community with otherwise low bacterial novelty that shifts toward anaerobic metabolism during the third week of life.</title>
        <authorList>
            <person name="Brown C.T."/>
            <person name="Sharon I."/>
            <person name="Thomas B.C."/>
            <person name="Castelle C.J."/>
            <person name="Morowitz M.J."/>
            <person name="Banfield J.F."/>
        </authorList>
    </citation>
    <scope>NUCLEOTIDE SEQUENCE</scope>
</reference>
<dbReference type="AlphaFoldDB" id="W1XQZ7"/>
<sequence length="115" mass="12418">YVNAEIIDAHGGLIMPGFINAHHHIYSALARGLSLPGPAPTNFGEILEGLWFYLDNKLTAPDVKASALLTYLGCIENGVTTIFDHHASYGEVPNSLSIIADVAKQFGVRSCLCYE</sequence>
<keyword evidence="1" id="KW-0378">Hydrolase</keyword>
<feature type="domain" description="Amidohydrolase 3" evidence="2">
    <location>
        <begin position="5"/>
        <end position="50"/>
    </location>
</feature>
<organism evidence="3">
    <name type="scientific">human gut metagenome</name>
    <dbReference type="NCBI Taxonomy" id="408170"/>
    <lineage>
        <taxon>unclassified sequences</taxon>
        <taxon>metagenomes</taxon>
        <taxon>organismal metagenomes</taxon>
    </lineage>
</organism>
<gene>
    <name evidence="3" type="ORF">Q604_UNBC13638G0001</name>
</gene>
<dbReference type="EMBL" id="AZMM01013638">
    <property type="protein sequence ID" value="ETJ31880.1"/>
    <property type="molecule type" value="Genomic_DNA"/>
</dbReference>
<dbReference type="PANTHER" id="PTHR43794:SF11">
    <property type="entry name" value="AMIDOHYDROLASE-RELATED DOMAIN-CONTAINING PROTEIN"/>
    <property type="match status" value="1"/>
</dbReference>
<dbReference type="InterPro" id="IPR050287">
    <property type="entry name" value="MTA/SAH_deaminase"/>
</dbReference>
<evidence type="ECO:0000259" key="2">
    <source>
        <dbReference type="Pfam" id="PF07969"/>
    </source>
</evidence>
<dbReference type="InterPro" id="IPR032466">
    <property type="entry name" value="Metal_Hydrolase"/>
</dbReference>
<feature type="non-terminal residue" evidence="3">
    <location>
        <position position="115"/>
    </location>
</feature>
<dbReference type="InterPro" id="IPR011059">
    <property type="entry name" value="Metal-dep_hydrolase_composite"/>
</dbReference>
<evidence type="ECO:0000256" key="1">
    <source>
        <dbReference type="ARBA" id="ARBA00022801"/>
    </source>
</evidence>
<dbReference type="PANTHER" id="PTHR43794">
    <property type="entry name" value="AMINOHYDROLASE SSNA-RELATED"/>
    <property type="match status" value="1"/>
</dbReference>
<dbReference type="SUPFAM" id="SSF51556">
    <property type="entry name" value="Metallo-dependent hydrolases"/>
    <property type="match status" value="1"/>
</dbReference>
<dbReference type="Gene3D" id="3.20.20.140">
    <property type="entry name" value="Metal-dependent hydrolases"/>
    <property type="match status" value="1"/>
</dbReference>
<name>W1XQZ7_9ZZZZ</name>
<comment type="caution">
    <text evidence="3">The sequence shown here is derived from an EMBL/GenBank/DDBJ whole genome shotgun (WGS) entry which is preliminary data.</text>
</comment>
<protein>
    <submittedName>
        <fullName evidence="3">Selenium metabolism protein SsnA</fullName>
    </submittedName>
</protein>
<evidence type="ECO:0000313" key="3">
    <source>
        <dbReference type="EMBL" id="ETJ31880.1"/>
    </source>
</evidence>
<proteinExistence type="predicted"/>